<comment type="caution">
    <text evidence="2">The sequence shown here is derived from an EMBL/GenBank/DDBJ whole genome shotgun (WGS) entry which is preliminary data.</text>
</comment>
<dbReference type="GO" id="GO:0003700">
    <property type="term" value="F:DNA-binding transcription factor activity"/>
    <property type="evidence" value="ECO:0007669"/>
    <property type="project" value="InterPro"/>
</dbReference>
<dbReference type="RefSeq" id="WP_143563688.1">
    <property type="nucleotide sequence ID" value="NZ_BMPL01000004.1"/>
</dbReference>
<reference evidence="3" key="1">
    <citation type="submission" date="2019-07" db="EMBL/GenBank/DDBJ databases">
        <title>Shewanella sp. YLB-08 draft genomic sequence.</title>
        <authorList>
            <person name="Yu L."/>
        </authorList>
    </citation>
    <scope>NUCLEOTIDE SEQUENCE [LARGE SCALE GENOMIC DNA]</scope>
    <source>
        <strain evidence="3">JCM 20706</strain>
    </source>
</reference>
<organism evidence="2 3">
    <name type="scientific">Shewanella hanedai</name>
    <name type="common">Alteromonas hanedai</name>
    <dbReference type="NCBI Taxonomy" id="25"/>
    <lineage>
        <taxon>Bacteria</taxon>
        <taxon>Pseudomonadati</taxon>
        <taxon>Pseudomonadota</taxon>
        <taxon>Gammaproteobacteria</taxon>
        <taxon>Alteromonadales</taxon>
        <taxon>Shewanellaceae</taxon>
        <taxon>Shewanella</taxon>
    </lineage>
</organism>
<dbReference type="InterPro" id="IPR052543">
    <property type="entry name" value="HTH_Metal-responsive_Reg"/>
</dbReference>
<dbReference type="AlphaFoldDB" id="A0A553JS31"/>
<name>A0A553JS31_SHEHA</name>
<dbReference type="OrthoDB" id="9797716at2"/>
<accession>A0A553JS31</accession>
<dbReference type="GO" id="GO:0032791">
    <property type="term" value="F:lead ion binding"/>
    <property type="evidence" value="ECO:0007669"/>
    <property type="project" value="TreeGrafter"/>
</dbReference>
<proteinExistence type="predicted"/>
<dbReference type="InterPro" id="IPR001845">
    <property type="entry name" value="HTH_ArsR_DNA-bd_dom"/>
</dbReference>
<dbReference type="GO" id="GO:0046686">
    <property type="term" value="P:response to cadmium ion"/>
    <property type="evidence" value="ECO:0007669"/>
    <property type="project" value="TreeGrafter"/>
</dbReference>
<dbReference type="Proteomes" id="UP000318126">
    <property type="component" value="Unassembled WGS sequence"/>
</dbReference>
<dbReference type="Gene3D" id="1.10.10.10">
    <property type="entry name" value="Winged helix-like DNA-binding domain superfamily/Winged helix DNA-binding domain"/>
    <property type="match status" value="1"/>
</dbReference>
<dbReference type="EMBL" id="VKGK01000005">
    <property type="protein sequence ID" value="TRY15258.1"/>
    <property type="molecule type" value="Genomic_DNA"/>
</dbReference>
<dbReference type="Pfam" id="PF12840">
    <property type="entry name" value="HTH_20"/>
    <property type="match status" value="1"/>
</dbReference>
<evidence type="ECO:0000313" key="3">
    <source>
        <dbReference type="Proteomes" id="UP000318126"/>
    </source>
</evidence>
<keyword evidence="3" id="KW-1185">Reference proteome</keyword>
<evidence type="ECO:0000313" key="2">
    <source>
        <dbReference type="EMBL" id="TRY15258.1"/>
    </source>
</evidence>
<dbReference type="InterPro" id="IPR011991">
    <property type="entry name" value="ArsR-like_HTH"/>
</dbReference>
<dbReference type="PANTHER" id="PTHR39168:SF1">
    <property type="entry name" value="TRANSCRIPTIONAL REGULATORY PROTEIN"/>
    <property type="match status" value="1"/>
</dbReference>
<dbReference type="GO" id="GO:0097063">
    <property type="term" value="F:cadmium ion sensor activity"/>
    <property type="evidence" value="ECO:0007669"/>
    <property type="project" value="TreeGrafter"/>
</dbReference>
<dbReference type="InterPro" id="IPR036388">
    <property type="entry name" value="WH-like_DNA-bd_sf"/>
</dbReference>
<gene>
    <name evidence="2" type="ORF">FN961_06195</name>
</gene>
<dbReference type="GO" id="GO:0010288">
    <property type="term" value="P:response to lead ion"/>
    <property type="evidence" value="ECO:0007669"/>
    <property type="project" value="TreeGrafter"/>
</dbReference>
<dbReference type="InterPro" id="IPR036390">
    <property type="entry name" value="WH_DNA-bd_sf"/>
</dbReference>
<protein>
    <submittedName>
        <fullName evidence="2">Winged helix-turn-helix transcriptional regulator</fullName>
    </submittedName>
</protein>
<dbReference type="GO" id="GO:0003677">
    <property type="term" value="F:DNA binding"/>
    <property type="evidence" value="ECO:0007669"/>
    <property type="project" value="TreeGrafter"/>
</dbReference>
<dbReference type="SUPFAM" id="SSF46785">
    <property type="entry name" value="Winged helix' DNA-binding domain"/>
    <property type="match status" value="1"/>
</dbReference>
<sequence length="234" mass="25809">MEPNISFIASLIGDSARSRMLMALLGGKALTATELAVEADITPQTASSHLSKLVDGKLLVVRKQGRHKYFQLQGLAVAELLEKLLNITSSFESPMKKTGPDDQGLRKARVCYDHLAGEFGVALYDALAKGGYIIDKASETMLTEKGLMFFNESGVNVDDFSKHKRPICKSCLDWSERRNHLAGLLGQWILMDIFNRGWATKNLDSRAILFTRSGEKSFCNKYGISGLSQSIKST</sequence>
<dbReference type="CDD" id="cd00090">
    <property type="entry name" value="HTH_ARSR"/>
    <property type="match status" value="1"/>
</dbReference>
<feature type="domain" description="HTH arsR-type" evidence="1">
    <location>
        <begin position="1"/>
        <end position="92"/>
    </location>
</feature>
<evidence type="ECO:0000259" key="1">
    <source>
        <dbReference type="PROSITE" id="PS50987"/>
    </source>
</evidence>
<dbReference type="SMART" id="SM00418">
    <property type="entry name" value="HTH_ARSR"/>
    <property type="match status" value="1"/>
</dbReference>
<dbReference type="PROSITE" id="PS50987">
    <property type="entry name" value="HTH_ARSR_2"/>
    <property type="match status" value="1"/>
</dbReference>
<dbReference type="PANTHER" id="PTHR39168">
    <property type="entry name" value="TRANSCRIPTIONAL REGULATOR-RELATED"/>
    <property type="match status" value="1"/>
</dbReference>